<dbReference type="CDD" id="cd04276">
    <property type="entry name" value="ZnMc_MMP_like_2"/>
    <property type="match status" value="1"/>
</dbReference>
<dbReference type="Pfam" id="PF17148">
    <property type="entry name" value="DUF5117"/>
    <property type="match status" value="1"/>
</dbReference>
<feature type="domain" description="DUF5117" evidence="3">
    <location>
        <begin position="120"/>
        <end position="312"/>
    </location>
</feature>
<evidence type="ECO:0000259" key="2">
    <source>
        <dbReference type="Pfam" id="PF16313"/>
    </source>
</evidence>
<feature type="domain" description="DUF5118" evidence="4">
    <location>
        <begin position="56"/>
        <end position="103"/>
    </location>
</feature>
<keyword evidence="1" id="KW-0732">Signal</keyword>
<reference evidence="6" key="1">
    <citation type="submission" date="2016-04" db="EMBL/GenBank/DDBJ databases">
        <authorList>
            <person name="Chen L."/>
            <person name="Zhuang W."/>
            <person name="Wang G."/>
        </authorList>
    </citation>
    <scope>NUCLEOTIDE SEQUENCE [LARGE SCALE GENOMIC DNA]</scope>
    <source>
        <strain evidence="6">17621</strain>
    </source>
</reference>
<dbReference type="PANTHER" id="PTHR38478:SF1">
    <property type="entry name" value="ZINC DEPENDENT METALLOPROTEASE DOMAIN LIPOPROTEIN"/>
    <property type="match status" value="1"/>
</dbReference>
<feature type="signal peptide" evidence="1">
    <location>
        <begin position="1"/>
        <end position="25"/>
    </location>
</feature>
<feature type="domain" description="EcxA zinc-binding" evidence="2">
    <location>
        <begin position="447"/>
        <end position="760"/>
    </location>
</feature>
<name>A0A1V9EA73_9BACT</name>
<dbReference type="InterPro" id="IPR034032">
    <property type="entry name" value="Zn_MMP-like_bac"/>
</dbReference>
<evidence type="ECO:0008006" key="7">
    <source>
        <dbReference type="Google" id="ProtNLM"/>
    </source>
</evidence>
<feature type="chain" id="PRO_5010699572" description="Zinc-dependent metalloprotease" evidence="1">
    <location>
        <begin position="26"/>
        <end position="843"/>
    </location>
</feature>
<protein>
    <recommendedName>
        <fullName evidence="7">Zinc-dependent metalloprotease</fullName>
    </recommendedName>
</protein>
<dbReference type="RefSeq" id="WP_081203297.1">
    <property type="nucleotide sequence ID" value="NZ_FOCZ01000005.1"/>
</dbReference>
<evidence type="ECO:0000259" key="4">
    <source>
        <dbReference type="Pfam" id="PF17162"/>
    </source>
</evidence>
<dbReference type="InterPro" id="IPR033413">
    <property type="entry name" value="DUF5117"/>
</dbReference>
<evidence type="ECO:0000259" key="3">
    <source>
        <dbReference type="Pfam" id="PF17148"/>
    </source>
</evidence>
<gene>
    <name evidence="5" type="ORF">A4H97_12080</name>
</gene>
<organism evidence="5 6">
    <name type="scientific">Niastella yeongjuensis</name>
    <dbReference type="NCBI Taxonomy" id="354355"/>
    <lineage>
        <taxon>Bacteria</taxon>
        <taxon>Pseudomonadati</taxon>
        <taxon>Bacteroidota</taxon>
        <taxon>Chitinophagia</taxon>
        <taxon>Chitinophagales</taxon>
        <taxon>Chitinophagaceae</taxon>
        <taxon>Niastella</taxon>
    </lineage>
</organism>
<accession>A0A1V9EA73</accession>
<proteinExistence type="predicted"/>
<dbReference type="InterPro" id="IPR032534">
    <property type="entry name" value="EcxA_zinc-bd"/>
</dbReference>
<dbReference type="Pfam" id="PF16313">
    <property type="entry name" value="DUF4953"/>
    <property type="match status" value="1"/>
</dbReference>
<dbReference type="PANTHER" id="PTHR38478">
    <property type="entry name" value="PEPTIDASE M1A AND M12B"/>
    <property type="match status" value="1"/>
</dbReference>
<dbReference type="Pfam" id="PF17162">
    <property type="entry name" value="DUF5118"/>
    <property type="match status" value="1"/>
</dbReference>
<dbReference type="AlphaFoldDB" id="A0A1V9EA73"/>
<dbReference type="InterPro" id="IPR033428">
    <property type="entry name" value="DUF5118"/>
</dbReference>
<dbReference type="OrthoDB" id="9776599at2"/>
<dbReference type="EMBL" id="LVXG01000056">
    <property type="protein sequence ID" value="OQP42884.1"/>
    <property type="molecule type" value="Genomic_DNA"/>
</dbReference>
<evidence type="ECO:0000313" key="6">
    <source>
        <dbReference type="Proteomes" id="UP000192610"/>
    </source>
</evidence>
<sequence length="843" mass="95033">MSTRITKRVLLFIALFVVAGFSAFAQKTTKADTTKIKKSDSVAALVKLLPKPDGLKPYKDVVTADAKTATGFFKVHKIDDRLLFELPDSILGRDLLTVNRIAKSSSEFRHPLSRLVSYSGDWIGESVIRFEKGGMNKIMLKVISYKERSSDSSANGLSKTLETNNIQPIYAAFPVKAVNKDKAATVIDVTDYLLSDNPVFGYQVDLKSWTTLGPVLPDRSYIDSIRAFPMNVEIQSVKTYSVPKPGSTAMTPATFEFNSSIVLLPKEPMKGRPYDPRVGFFGLWPTDYVDFDANPQGVKKISNIWRWRLEPKPEDVEKYNRGELVEPQRPIIIYIDPLTPKKWVPYLIQGVNDWQAAFEKAGFKNAIMAKEAPTKEEDSTWSIDDARHSALVYKPSDFANASGPSVKDPRSGEILETHINWYHNVMDILYKWYFIQAGAIDPRANKPQFDDSLMGELIRFVSSHEVGHTLGLRHNWGASSTVPVEKLRDKAWVEAHGHTPSIMDYARFNYVAQPEDHISEKGIFPRIGDYDKWAIEWGYKMIPGNKTAAEEKPILNKWIIDKLKSGSQYFFGIEAVQGEATTQLDPRNQNEDLGDDAMLASSYGIKNLKRILPNLIKWTQEPDENYARAGEMYTELVNQYNRYMGHVLMNIGGVLTTPKTVEQPGDVYDFVPKEKQKRAMAFLQKELFTTPEWLRDTHLYSISSTSFASVENVQKGILVQLLDAKYISRLAIQEAESGTKAYTVLEMLTDLRKGIFSELALNKPIGLNRRNLQKVYVIKLLTLLPPDKGALAPDSDASSVVKAHARELAAEIKRSLPNYQDVMSVDHLKDLADRITTALDPKK</sequence>
<dbReference type="Proteomes" id="UP000192610">
    <property type="component" value="Unassembled WGS sequence"/>
</dbReference>
<keyword evidence="6" id="KW-1185">Reference proteome</keyword>
<dbReference type="STRING" id="354355.SAMN05660816_03082"/>
<dbReference type="SUPFAM" id="SSF55486">
    <property type="entry name" value="Metalloproteases ('zincins'), catalytic domain"/>
    <property type="match status" value="1"/>
</dbReference>
<evidence type="ECO:0000256" key="1">
    <source>
        <dbReference type="SAM" id="SignalP"/>
    </source>
</evidence>
<evidence type="ECO:0000313" key="5">
    <source>
        <dbReference type="EMBL" id="OQP42884.1"/>
    </source>
</evidence>
<comment type="caution">
    <text evidence="5">The sequence shown here is derived from an EMBL/GenBank/DDBJ whole genome shotgun (WGS) entry which is preliminary data.</text>
</comment>